<feature type="transmembrane region" description="Helical" evidence="1">
    <location>
        <begin position="202"/>
        <end position="225"/>
    </location>
</feature>
<feature type="transmembrane region" description="Helical" evidence="1">
    <location>
        <begin position="140"/>
        <end position="163"/>
    </location>
</feature>
<accession>A0A9X1VRK7</accession>
<dbReference type="EMBL" id="JAKQYM010000002">
    <property type="protein sequence ID" value="MCI2228241.1"/>
    <property type="molecule type" value="Genomic_DNA"/>
</dbReference>
<reference evidence="3" key="1">
    <citation type="submission" date="2022-02" db="EMBL/GenBank/DDBJ databases">
        <title>Polaribacter sp. MSW13, isolated from seawater.</title>
        <authorList>
            <person name="Kristyanto S."/>
            <person name="Jung J."/>
            <person name="Jeon C.O."/>
        </authorList>
    </citation>
    <scope>NUCLEOTIDE SEQUENCE</scope>
    <source>
        <strain evidence="3">MSW13</strain>
    </source>
</reference>
<gene>
    <name evidence="3" type="ORF">MC378_03610</name>
</gene>
<feature type="domain" description="Urease accessory protein UreH-like transmembrane" evidence="2">
    <location>
        <begin position="31"/>
        <end position="214"/>
    </location>
</feature>
<feature type="transmembrane region" description="Helical" evidence="1">
    <location>
        <begin position="169"/>
        <end position="190"/>
    </location>
</feature>
<feature type="transmembrane region" description="Helical" evidence="1">
    <location>
        <begin position="44"/>
        <end position="64"/>
    </location>
</feature>
<proteinExistence type="predicted"/>
<comment type="caution">
    <text evidence="3">The sequence shown here is derived from an EMBL/GenBank/DDBJ whole genome shotgun (WGS) entry which is preliminary data.</text>
</comment>
<keyword evidence="1" id="KW-0472">Membrane</keyword>
<keyword evidence="1" id="KW-1133">Transmembrane helix</keyword>
<evidence type="ECO:0000313" key="3">
    <source>
        <dbReference type="EMBL" id="MCI2228241.1"/>
    </source>
</evidence>
<dbReference type="AlphaFoldDB" id="A0A9X1VRK7"/>
<protein>
    <submittedName>
        <fullName evidence="3">Sulfite exporter TauE/SafE family protein</fullName>
    </submittedName>
</protein>
<dbReference type="InterPro" id="IPR039447">
    <property type="entry name" value="UreH-like_TM_dom"/>
</dbReference>
<keyword evidence="1" id="KW-0812">Transmembrane</keyword>
<dbReference type="RefSeq" id="WP_242177358.1">
    <property type="nucleotide sequence ID" value="NZ_JAKQYM010000002.1"/>
</dbReference>
<dbReference type="Pfam" id="PF13386">
    <property type="entry name" value="DsbD_2"/>
    <property type="match status" value="1"/>
</dbReference>
<dbReference type="PANTHER" id="PTHR33876:SF4">
    <property type="entry name" value="CHLOROPLAST PROTEIN FOR GROWTH AND FERTILITY 2"/>
    <property type="match status" value="1"/>
</dbReference>
<dbReference type="PANTHER" id="PTHR33876">
    <property type="entry name" value="UNNAMED PRODUCT"/>
    <property type="match status" value="1"/>
</dbReference>
<organism evidence="3 4">
    <name type="scientific">Polaribacter marinus</name>
    <dbReference type="NCBI Taxonomy" id="2916838"/>
    <lineage>
        <taxon>Bacteria</taxon>
        <taxon>Pseudomonadati</taxon>
        <taxon>Bacteroidota</taxon>
        <taxon>Flavobacteriia</taxon>
        <taxon>Flavobacteriales</taxon>
        <taxon>Flavobacteriaceae</taxon>
    </lineage>
</organism>
<evidence type="ECO:0000256" key="1">
    <source>
        <dbReference type="SAM" id="Phobius"/>
    </source>
</evidence>
<dbReference type="InterPro" id="IPR052776">
    <property type="entry name" value="Chloro_ReproSupport/MetalTrans"/>
</dbReference>
<dbReference type="Proteomes" id="UP001139369">
    <property type="component" value="Unassembled WGS sequence"/>
</dbReference>
<name>A0A9X1VRK7_9FLAO</name>
<keyword evidence="4" id="KW-1185">Reference proteome</keyword>
<feature type="transmembrane region" description="Helical" evidence="1">
    <location>
        <begin position="76"/>
        <end position="97"/>
    </location>
</feature>
<evidence type="ECO:0000259" key="2">
    <source>
        <dbReference type="Pfam" id="PF13386"/>
    </source>
</evidence>
<sequence>MIKELPIIAGIIASILHVVSGPDHLAAVTPIAIETKRKVWRIGFMWGTGHLLGMLIIGILFLFFKEVIPIKTISVYSEQIVAFVLIGIGIWSLYKLFYKEKIHNRIHIHANDDVYLHKHTKAHKNQDHHKNGKKHLKSSFSIGILHGLAGVAHFLLLLPALGFESSYQSLQYIIGFAMGTVFAMTVYTLVLGGITKKSSNNLYLLNGIRVAGGLFALIIGFYWMYLSL</sequence>
<evidence type="ECO:0000313" key="4">
    <source>
        <dbReference type="Proteomes" id="UP001139369"/>
    </source>
</evidence>